<dbReference type="Gene3D" id="3.40.50.1820">
    <property type="entry name" value="alpha/beta hydrolase"/>
    <property type="match status" value="1"/>
</dbReference>
<dbReference type="SUPFAM" id="SSF53474">
    <property type="entry name" value="alpha/beta-Hydrolases"/>
    <property type="match status" value="1"/>
</dbReference>
<organism evidence="1 2">
    <name type="scientific">Parascaris equorum</name>
    <name type="common">Equine roundworm</name>
    <dbReference type="NCBI Taxonomy" id="6256"/>
    <lineage>
        <taxon>Eukaryota</taxon>
        <taxon>Metazoa</taxon>
        <taxon>Ecdysozoa</taxon>
        <taxon>Nematoda</taxon>
        <taxon>Chromadorea</taxon>
        <taxon>Rhabditida</taxon>
        <taxon>Spirurina</taxon>
        <taxon>Ascaridomorpha</taxon>
        <taxon>Ascaridoidea</taxon>
        <taxon>Ascarididae</taxon>
        <taxon>Parascaris</taxon>
    </lineage>
</organism>
<dbReference type="WBParaSite" id="PEQ_0000581101-mRNA-1">
    <property type="protein sequence ID" value="PEQ_0000581101-mRNA-1"/>
    <property type="gene ID" value="PEQ_0000581101"/>
</dbReference>
<sequence>MGNARGNTYSVGHVKYSRSKKEYWAFTWDDISEYDLPAMIDYALNVTNERQLYYVGYSEGTLTMFAKLASDQSFASKVVGIILIKLTVTEMKSPYKMI</sequence>
<dbReference type="PANTHER" id="PTHR11005">
    <property type="entry name" value="LYSOSOMAL ACID LIPASE-RELATED"/>
    <property type="match status" value="1"/>
</dbReference>
<dbReference type="InterPro" id="IPR029058">
    <property type="entry name" value="AB_hydrolase_fold"/>
</dbReference>
<name>A0A914RGX2_PAREQ</name>
<reference evidence="2" key="1">
    <citation type="submission" date="2022-11" db="UniProtKB">
        <authorList>
            <consortium name="WormBaseParasite"/>
        </authorList>
    </citation>
    <scope>IDENTIFICATION</scope>
</reference>
<accession>A0A914RGX2</accession>
<evidence type="ECO:0000313" key="2">
    <source>
        <dbReference type="WBParaSite" id="PEQ_0000581101-mRNA-1"/>
    </source>
</evidence>
<evidence type="ECO:0000313" key="1">
    <source>
        <dbReference type="Proteomes" id="UP000887564"/>
    </source>
</evidence>
<dbReference type="Proteomes" id="UP000887564">
    <property type="component" value="Unplaced"/>
</dbReference>
<proteinExistence type="predicted"/>
<protein>
    <submittedName>
        <fullName evidence="2">AB hydrolase-1 domain-containing protein</fullName>
    </submittedName>
</protein>
<dbReference type="AlphaFoldDB" id="A0A914RGX2"/>
<keyword evidence="1" id="KW-1185">Reference proteome</keyword>